<evidence type="ECO:0000313" key="1">
    <source>
        <dbReference type="EMBL" id="OSM00288.1"/>
    </source>
</evidence>
<name>A0A1Y2JZG0_9PROT</name>
<dbReference type="EMBL" id="LVJN01000021">
    <property type="protein sequence ID" value="OSM00288.1"/>
    <property type="molecule type" value="Genomic_DNA"/>
</dbReference>
<organism evidence="1 2">
    <name type="scientific">Magnetofaba australis IT-1</name>
    <dbReference type="NCBI Taxonomy" id="1434232"/>
    <lineage>
        <taxon>Bacteria</taxon>
        <taxon>Pseudomonadati</taxon>
        <taxon>Pseudomonadota</taxon>
        <taxon>Magnetococcia</taxon>
        <taxon>Magnetococcales</taxon>
        <taxon>Magnetococcaceae</taxon>
        <taxon>Magnetofaba</taxon>
    </lineage>
</organism>
<dbReference type="Proteomes" id="UP000194003">
    <property type="component" value="Unassembled WGS sequence"/>
</dbReference>
<gene>
    <name evidence="1" type="ORF">MAIT1_05460</name>
</gene>
<accession>A0A1Y2JZG0</accession>
<sequence length="413" mass="46975">MNVKLTDKESSIFTPDPLDTDFPIYVCSKEMSRGTLNDFFKRNRSYLTIIQDSDSLEQHTNQAYRRIRYEKAFSTLAEGISIILQPLKFSYKDFSVSVSKVSSNRKPSDNQEQGSSILYIKEDKIHPTQIAKLASLYTEMPYDSRPIMIFEPKSESLSLKEDMHKLNNNIIVHPLGQTKSWRHEATKIISKAGDITSFTKNFMSHSYTACDFDSISLDTTEFIHHTSEVIIQRLAAESLSIKSYDNNGNKFGALPVAIGLLKKLDIAKEYMKADYQIRYLLSLKAVINLWISYIDESFTEGIDNSLAIAEFLENENLKSHCFRLSHLISGYSSQTGDLVSKAAQYFRERDESESYIYCQNNKLLNQLGTKHVDLDAFSELVDFSTSQVPYLDRLSTVANNAGTAYLVNGKYKG</sequence>
<evidence type="ECO:0000313" key="2">
    <source>
        <dbReference type="Proteomes" id="UP000194003"/>
    </source>
</evidence>
<dbReference type="RefSeq" id="WP_143814984.1">
    <property type="nucleotide sequence ID" value="NZ_LVJN01000021.1"/>
</dbReference>
<proteinExistence type="predicted"/>
<reference evidence="1 2" key="1">
    <citation type="journal article" date="2016" name="BMC Genomics">
        <title>Combined genomic and structural analyses of a cultured magnetotactic bacterium reveals its niche adaptation to a dynamic environment.</title>
        <authorList>
            <person name="Araujo A.C."/>
            <person name="Morillo V."/>
            <person name="Cypriano J."/>
            <person name="Teixeira L.C."/>
            <person name="Leao P."/>
            <person name="Lyra S."/>
            <person name="Almeida L.G."/>
            <person name="Bazylinski D.A."/>
            <person name="Vasconcellos A.T."/>
            <person name="Abreu F."/>
            <person name="Lins U."/>
        </authorList>
    </citation>
    <scope>NUCLEOTIDE SEQUENCE [LARGE SCALE GENOMIC DNA]</scope>
    <source>
        <strain evidence="1 2">IT-1</strain>
    </source>
</reference>
<dbReference type="AlphaFoldDB" id="A0A1Y2JZG0"/>
<protein>
    <submittedName>
        <fullName evidence="1">Uncharacterized protein</fullName>
    </submittedName>
</protein>
<comment type="caution">
    <text evidence="1">The sequence shown here is derived from an EMBL/GenBank/DDBJ whole genome shotgun (WGS) entry which is preliminary data.</text>
</comment>
<keyword evidence="2" id="KW-1185">Reference proteome</keyword>